<reference evidence="1" key="1">
    <citation type="journal article" date="2019" name="Sci. Rep.">
        <title>Draft genome of Tanacetum cinerariifolium, the natural source of mosquito coil.</title>
        <authorList>
            <person name="Yamashiro T."/>
            <person name="Shiraishi A."/>
            <person name="Satake H."/>
            <person name="Nakayama K."/>
        </authorList>
    </citation>
    <scope>NUCLEOTIDE SEQUENCE</scope>
</reference>
<proteinExistence type="predicted"/>
<sequence>MAYQYYTPAQHLVYQPVLQQAQQPTQHVYQSGPLPVQQGYLGQSGHLTSKPPGQHVLSGQPGPNSFHVVTLPDPVPRNWNMDTGAISHLNDSVYSLSDVLNMCISPSVLIGDGYSILVTNSDHSILPFFIKDFMTRQVHQHLGHPVSDALRHILSSNSISYTKEKPPVCCHAC</sequence>
<dbReference type="EMBL" id="BKCJ011157588">
    <property type="protein sequence ID" value="GFC95973.1"/>
    <property type="molecule type" value="Genomic_DNA"/>
</dbReference>
<accession>A0A699SFM4</accession>
<evidence type="ECO:0000313" key="1">
    <source>
        <dbReference type="EMBL" id="GFC95973.1"/>
    </source>
</evidence>
<comment type="caution">
    <text evidence="1">The sequence shown here is derived from an EMBL/GenBank/DDBJ whole genome shotgun (WGS) entry which is preliminary data.</text>
</comment>
<gene>
    <name evidence="1" type="ORF">Tci_867943</name>
</gene>
<organism evidence="1">
    <name type="scientific">Tanacetum cinerariifolium</name>
    <name type="common">Dalmatian daisy</name>
    <name type="synonym">Chrysanthemum cinerariifolium</name>
    <dbReference type="NCBI Taxonomy" id="118510"/>
    <lineage>
        <taxon>Eukaryota</taxon>
        <taxon>Viridiplantae</taxon>
        <taxon>Streptophyta</taxon>
        <taxon>Embryophyta</taxon>
        <taxon>Tracheophyta</taxon>
        <taxon>Spermatophyta</taxon>
        <taxon>Magnoliopsida</taxon>
        <taxon>eudicotyledons</taxon>
        <taxon>Gunneridae</taxon>
        <taxon>Pentapetalae</taxon>
        <taxon>asterids</taxon>
        <taxon>campanulids</taxon>
        <taxon>Asterales</taxon>
        <taxon>Asteraceae</taxon>
        <taxon>Asteroideae</taxon>
        <taxon>Anthemideae</taxon>
        <taxon>Anthemidinae</taxon>
        <taxon>Tanacetum</taxon>
    </lineage>
</organism>
<protein>
    <submittedName>
        <fullName evidence="1">Ribonuclease H-like domain-containing protein</fullName>
    </submittedName>
</protein>
<dbReference type="AlphaFoldDB" id="A0A699SFM4"/>
<name>A0A699SFM4_TANCI</name>